<keyword evidence="3" id="KW-1185">Reference proteome</keyword>
<dbReference type="Proteomes" id="UP001159363">
    <property type="component" value="Chromosome 7"/>
</dbReference>
<organism evidence="2 3">
    <name type="scientific">Dryococelus australis</name>
    <dbReference type="NCBI Taxonomy" id="614101"/>
    <lineage>
        <taxon>Eukaryota</taxon>
        <taxon>Metazoa</taxon>
        <taxon>Ecdysozoa</taxon>
        <taxon>Arthropoda</taxon>
        <taxon>Hexapoda</taxon>
        <taxon>Insecta</taxon>
        <taxon>Pterygota</taxon>
        <taxon>Neoptera</taxon>
        <taxon>Polyneoptera</taxon>
        <taxon>Phasmatodea</taxon>
        <taxon>Verophasmatodea</taxon>
        <taxon>Anareolatae</taxon>
        <taxon>Phasmatidae</taxon>
        <taxon>Eurycanthinae</taxon>
        <taxon>Dryococelus</taxon>
    </lineage>
</organism>
<comment type="caution">
    <text evidence="2">The sequence shown here is derived from an EMBL/GenBank/DDBJ whole genome shotgun (WGS) entry which is preliminary data.</text>
</comment>
<feature type="compositionally biased region" description="Low complexity" evidence="1">
    <location>
        <begin position="216"/>
        <end position="225"/>
    </location>
</feature>
<evidence type="ECO:0000313" key="3">
    <source>
        <dbReference type="Proteomes" id="UP001159363"/>
    </source>
</evidence>
<evidence type="ECO:0000256" key="1">
    <source>
        <dbReference type="SAM" id="MobiDB-lite"/>
    </source>
</evidence>
<feature type="region of interest" description="Disordered" evidence="1">
    <location>
        <begin position="206"/>
        <end position="239"/>
    </location>
</feature>
<name>A0ABQ9GXR9_9NEOP</name>
<dbReference type="EMBL" id="JARBHB010000008">
    <property type="protein sequence ID" value="KAJ8876838.1"/>
    <property type="molecule type" value="Genomic_DNA"/>
</dbReference>
<evidence type="ECO:0000313" key="2">
    <source>
        <dbReference type="EMBL" id="KAJ8876838.1"/>
    </source>
</evidence>
<proteinExistence type="predicted"/>
<gene>
    <name evidence="2" type="ORF">PR048_021285</name>
</gene>
<sequence>MQTGVVAKYARWKLEGPRRILASSLFNADLVLEYRIETAAHGSKLASWASKMLGSQTGKLLVTPQAVQPIGNLSSRQQATQQTKYLATREVLPVSAAGKSRSSHWPSALRLTHVFVRVLLKRVAVVPAAWRTSVVHKRRGSGDPDKYICWVVGGRESSANKPGRASAKDRPGGRAICTSPSASFLPPPPPPQPRCRDFTALGQHLRPTRISSSRHSTAAASFPPLTAAPPPPPSDSNTRGHFSTIALVRTTHTARLPLLESDNERAHFTAEFALVNCSVSNIAIGANRWGRGGVVVRLLVSHLSEPLSIPGGIATGVSPVRIMLDDAAGRRVFAGISRFFQSTRFTLIDSQDLDVKSRLNISTNESIVSTTTPTAILRATLVYCNCPTLRSIRRLMKYDELRRSPQQASCDVYLGRRHVEKDLFCSSALPPYRPGITQPVLIPWLVEEIPAYRGSVNASPDCGNWLSSSPLISNGVFGQAVELRPVHAIVTVTGHCIMPCLIVSAASRFPSPRRRLGFRVARCTDLPCREHPKKTQLVSSLDKQVDKNFVAYCIRCGCENLCAI</sequence>
<protein>
    <submittedName>
        <fullName evidence="2">Uncharacterized protein</fullName>
    </submittedName>
</protein>
<accession>A0ABQ9GXR9</accession>
<reference evidence="2 3" key="1">
    <citation type="submission" date="2023-02" db="EMBL/GenBank/DDBJ databases">
        <title>LHISI_Scaffold_Assembly.</title>
        <authorList>
            <person name="Stuart O.P."/>
            <person name="Cleave R."/>
            <person name="Magrath M.J.L."/>
            <person name="Mikheyev A.S."/>
        </authorList>
    </citation>
    <scope>NUCLEOTIDE SEQUENCE [LARGE SCALE GENOMIC DNA]</scope>
    <source>
        <strain evidence="2">Daus_M_001</strain>
        <tissue evidence="2">Leg muscle</tissue>
    </source>
</reference>